<proteinExistence type="predicted"/>
<dbReference type="AlphaFoldDB" id="A0A8S8ZKN4"/>
<dbReference type="VEuPathDB" id="FungiDB:SMAC_12081"/>
<reference evidence="2 3" key="1">
    <citation type="submission" date="2017-07" db="EMBL/GenBank/DDBJ databases">
        <title>Genome sequence of the Sordaria macrospora wild type strain R19027.</title>
        <authorList>
            <person name="Nowrousian M."/>
            <person name="Teichert I."/>
            <person name="Kueck U."/>
        </authorList>
    </citation>
    <scope>NUCLEOTIDE SEQUENCE [LARGE SCALE GENOMIC DNA]</scope>
    <source>
        <strain evidence="2 3">R19027</strain>
        <tissue evidence="2">Mycelium</tissue>
    </source>
</reference>
<comment type="caution">
    <text evidence="2">The sequence shown here is derived from an EMBL/GenBank/DDBJ whole genome shotgun (WGS) entry which is preliminary data.</text>
</comment>
<dbReference type="Pfam" id="PF06985">
    <property type="entry name" value="HET"/>
    <property type="match status" value="1"/>
</dbReference>
<dbReference type="InterPro" id="IPR010730">
    <property type="entry name" value="HET"/>
</dbReference>
<feature type="domain" description="Heterokaryon incompatibility" evidence="1">
    <location>
        <begin position="96"/>
        <end position="162"/>
    </location>
</feature>
<evidence type="ECO:0000313" key="3">
    <source>
        <dbReference type="Proteomes" id="UP000433876"/>
    </source>
</evidence>
<accession>A0A8S8ZKN4</accession>
<protein>
    <recommendedName>
        <fullName evidence="1">Heterokaryon incompatibility domain-containing protein</fullName>
    </recommendedName>
</protein>
<name>A0A8S8ZKN4_SORMA</name>
<evidence type="ECO:0000259" key="1">
    <source>
        <dbReference type="Pfam" id="PF06985"/>
    </source>
</evidence>
<gene>
    <name evidence="2" type="ORF">SMACR_12081</name>
</gene>
<sequence>MNPTNTFDDCWQSLSQISQRHGRSIVDMLVEIQDKKVPQYKSTSFLPPLECLEFIDYPHEDPPQDAISGEIIPEECGFLRRSYHNVLDLKKKERRYVALSYTWHAADGEDETSGEWWVETKERNGYKVSPVRNMVLNRITTYMRKIKTKYLWIDQHCIVQTTTCASSSSDHPDCNEKRDAVHAMDFNALALSKMRLLWREEPDSWFEADSQTEPEFGEYDRESRSFCEEATLFCLEILHAIRTPAGLQKEEFETMFMAMAVLETIEGSTHNPRGGLEGLIVASIKGKAITEYWDRLAIIGNCCRYGTRLEPLSLRDGDHSVSLYVLAMCLLNGEMTASQYLAAGLLNNRAWSASHECHLADVWLTTRGVHTKGYLWERGAYIQLEELTPHLVC</sequence>
<evidence type="ECO:0000313" key="2">
    <source>
        <dbReference type="EMBL" id="KAA8629281.1"/>
    </source>
</evidence>
<organism evidence="2 3">
    <name type="scientific">Sordaria macrospora</name>
    <dbReference type="NCBI Taxonomy" id="5147"/>
    <lineage>
        <taxon>Eukaryota</taxon>
        <taxon>Fungi</taxon>
        <taxon>Dikarya</taxon>
        <taxon>Ascomycota</taxon>
        <taxon>Pezizomycotina</taxon>
        <taxon>Sordariomycetes</taxon>
        <taxon>Sordariomycetidae</taxon>
        <taxon>Sordariales</taxon>
        <taxon>Sordariaceae</taxon>
        <taxon>Sordaria</taxon>
    </lineage>
</organism>
<dbReference type="EMBL" id="NMPR01000142">
    <property type="protein sequence ID" value="KAA8629281.1"/>
    <property type="molecule type" value="Genomic_DNA"/>
</dbReference>
<dbReference type="Proteomes" id="UP000433876">
    <property type="component" value="Unassembled WGS sequence"/>
</dbReference>